<accession>A0ABW5P7A2</accession>
<keyword evidence="6 17" id="KW-0812">Transmembrane</keyword>
<dbReference type="SUPFAM" id="SSF53955">
    <property type="entry name" value="Lysozyme-like"/>
    <property type="match status" value="1"/>
</dbReference>
<evidence type="ECO:0000256" key="14">
    <source>
        <dbReference type="ARBA" id="ARBA00044770"/>
    </source>
</evidence>
<evidence type="ECO:0000313" key="20">
    <source>
        <dbReference type="EMBL" id="MFD2610339.1"/>
    </source>
</evidence>
<dbReference type="PANTHER" id="PTHR32282:SF27">
    <property type="entry name" value="PENICILLIN-BINDING PROTEIN 1A"/>
    <property type="match status" value="1"/>
</dbReference>
<name>A0ABW5P7A2_9DEIO</name>
<evidence type="ECO:0000256" key="17">
    <source>
        <dbReference type="SAM" id="Phobius"/>
    </source>
</evidence>
<keyword evidence="3" id="KW-0645">Protease</keyword>
<keyword evidence="12" id="KW-0511">Multifunctional enzyme</keyword>
<evidence type="ECO:0000256" key="9">
    <source>
        <dbReference type="ARBA" id="ARBA00022984"/>
    </source>
</evidence>
<dbReference type="EMBL" id="JBHUMK010000060">
    <property type="protein sequence ID" value="MFD2610339.1"/>
    <property type="molecule type" value="Genomic_DNA"/>
</dbReference>
<feature type="domain" description="Penicillin-binding protein transpeptidase" evidence="18">
    <location>
        <begin position="385"/>
        <end position="629"/>
    </location>
</feature>
<keyword evidence="2" id="KW-0121">Carboxypeptidase</keyword>
<feature type="region of interest" description="Disordered" evidence="16">
    <location>
        <begin position="688"/>
        <end position="860"/>
    </location>
</feature>
<evidence type="ECO:0000256" key="12">
    <source>
        <dbReference type="ARBA" id="ARBA00023268"/>
    </source>
</evidence>
<feature type="compositionally biased region" description="Basic and acidic residues" evidence="16">
    <location>
        <begin position="688"/>
        <end position="700"/>
    </location>
</feature>
<keyword evidence="5 20" id="KW-0808">Transferase</keyword>
<dbReference type="Proteomes" id="UP001597475">
    <property type="component" value="Unassembled WGS sequence"/>
</dbReference>
<keyword evidence="8" id="KW-0133">Cell shape</keyword>
<comment type="subcellular location">
    <subcellularLocation>
        <location evidence="1">Membrane</location>
    </subcellularLocation>
</comment>
<evidence type="ECO:0000256" key="15">
    <source>
        <dbReference type="ARBA" id="ARBA00049902"/>
    </source>
</evidence>
<gene>
    <name evidence="20" type="ORF">ACFSR9_12960</name>
</gene>
<keyword evidence="4 20" id="KW-0328">Glycosyltransferase</keyword>
<dbReference type="InterPro" id="IPR001264">
    <property type="entry name" value="Glyco_trans_51"/>
</dbReference>
<organism evidence="20 21">
    <name type="scientific">Deinococcus taklimakanensis</name>
    <dbReference type="NCBI Taxonomy" id="536443"/>
    <lineage>
        <taxon>Bacteria</taxon>
        <taxon>Thermotogati</taxon>
        <taxon>Deinococcota</taxon>
        <taxon>Deinococci</taxon>
        <taxon>Deinococcales</taxon>
        <taxon>Deinococcaceae</taxon>
        <taxon>Deinococcus</taxon>
    </lineage>
</organism>
<dbReference type="GO" id="GO:0016757">
    <property type="term" value="F:glycosyltransferase activity"/>
    <property type="evidence" value="ECO:0007669"/>
    <property type="project" value="UniProtKB-KW"/>
</dbReference>
<evidence type="ECO:0000256" key="4">
    <source>
        <dbReference type="ARBA" id="ARBA00022676"/>
    </source>
</evidence>
<keyword evidence="7" id="KW-0378">Hydrolase</keyword>
<evidence type="ECO:0000256" key="16">
    <source>
        <dbReference type="SAM" id="MobiDB-lite"/>
    </source>
</evidence>
<evidence type="ECO:0000256" key="8">
    <source>
        <dbReference type="ARBA" id="ARBA00022960"/>
    </source>
</evidence>
<feature type="transmembrane region" description="Helical" evidence="17">
    <location>
        <begin position="30"/>
        <end position="53"/>
    </location>
</feature>
<dbReference type="SUPFAM" id="SSF56601">
    <property type="entry name" value="beta-lactamase/transpeptidase-like"/>
    <property type="match status" value="1"/>
</dbReference>
<dbReference type="InterPro" id="IPR023346">
    <property type="entry name" value="Lysozyme-like_dom_sf"/>
</dbReference>
<dbReference type="Pfam" id="PF00912">
    <property type="entry name" value="Transgly"/>
    <property type="match status" value="1"/>
</dbReference>
<comment type="caution">
    <text evidence="20">The sequence shown here is derived from an EMBL/GenBank/DDBJ whole genome shotgun (WGS) entry which is preliminary data.</text>
</comment>
<evidence type="ECO:0000256" key="13">
    <source>
        <dbReference type="ARBA" id="ARBA00023316"/>
    </source>
</evidence>
<keyword evidence="13" id="KW-0961">Cell wall biogenesis/degradation</keyword>
<dbReference type="InterPro" id="IPR036950">
    <property type="entry name" value="PBP_transglycosylase"/>
</dbReference>
<keyword evidence="11 17" id="KW-0472">Membrane</keyword>
<comment type="catalytic activity">
    <reaction evidence="15">
        <text>[GlcNAc-(1-&gt;4)-Mur2Ac(oyl-L-Ala-gamma-D-Glu-L-Lys-D-Ala-D-Ala)](n)-di-trans,octa-cis-undecaprenyl diphosphate + beta-D-GlcNAc-(1-&gt;4)-Mur2Ac(oyl-L-Ala-gamma-D-Glu-L-Lys-D-Ala-D-Ala)-di-trans,octa-cis-undecaprenyl diphosphate = [GlcNAc-(1-&gt;4)-Mur2Ac(oyl-L-Ala-gamma-D-Glu-L-Lys-D-Ala-D-Ala)](n+1)-di-trans,octa-cis-undecaprenyl diphosphate + di-trans,octa-cis-undecaprenyl diphosphate + H(+)</text>
        <dbReference type="Rhea" id="RHEA:23708"/>
        <dbReference type="Rhea" id="RHEA-COMP:9602"/>
        <dbReference type="Rhea" id="RHEA-COMP:9603"/>
        <dbReference type="ChEBI" id="CHEBI:15378"/>
        <dbReference type="ChEBI" id="CHEBI:58405"/>
        <dbReference type="ChEBI" id="CHEBI:60033"/>
        <dbReference type="ChEBI" id="CHEBI:78435"/>
        <dbReference type="EC" id="2.4.99.28"/>
    </reaction>
</comment>
<evidence type="ECO:0000256" key="10">
    <source>
        <dbReference type="ARBA" id="ARBA00022989"/>
    </source>
</evidence>
<dbReference type="Gene3D" id="1.10.3810.10">
    <property type="entry name" value="Biosynthetic peptidoglycan transglycosylase-like"/>
    <property type="match status" value="1"/>
</dbReference>
<feature type="region of interest" description="Disordered" evidence="16">
    <location>
        <begin position="1"/>
        <end position="21"/>
    </location>
</feature>
<evidence type="ECO:0000256" key="6">
    <source>
        <dbReference type="ARBA" id="ARBA00022692"/>
    </source>
</evidence>
<keyword evidence="21" id="KW-1185">Reference proteome</keyword>
<keyword evidence="10 17" id="KW-1133">Transmembrane helix</keyword>
<evidence type="ECO:0000256" key="1">
    <source>
        <dbReference type="ARBA" id="ARBA00004370"/>
    </source>
</evidence>
<evidence type="ECO:0000256" key="5">
    <source>
        <dbReference type="ARBA" id="ARBA00022679"/>
    </source>
</evidence>
<evidence type="ECO:0000256" key="11">
    <source>
        <dbReference type="ARBA" id="ARBA00023136"/>
    </source>
</evidence>
<evidence type="ECO:0000259" key="18">
    <source>
        <dbReference type="Pfam" id="PF00905"/>
    </source>
</evidence>
<dbReference type="EC" id="2.4.99.28" evidence="14"/>
<dbReference type="InterPro" id="IPR050396">
    <property type="entry name" value="Glycosyltr_51/Transpeptidase"/>
</dbReference>
<feature type="domain" description="Glycosyl transferase family 51" evidence="19">
    <location>
        <begin position="93"/>
        <end position="264"/>
    </location>
</feature>
<evidence type="ECO:0000259" key="19">
    <source>
        <dbReference type="Pfam" id="PF00912"/>
    </source>
</evidence>
<dbReference type="PROSITE" id="PS51257">
    <property type="entry name" value="PROKAR_LIPOPROTEIN"/>
    <property type="match status" value="1"/>
</dbReference>
<dbReference type="InterPro" id="IPR012338">
    <property type="entry name" value="Beta-lactam/transpept-like"/>
</dbReference>
<dbReference type="InterPro" id="IPR001460">
    <property type="entry name" value="PCN-bd_Tpept"/>
</dbReference>
<keyword evidence="9" id="KW-0573">Peptidoglycan synthesis</keyword>
<feature type="compositionally biased region" description="Pro residues" evidence="16">
    <location>
        <begin position="717"/>
        <end position="734"/>
    </location>
</feature>
<evidence type="ECO:0000256" key="3">
    <source>
        <dbReference type="ARBA" id="ARBA00022670"/>
    </source>
</evidence>
<evidence type="ECO:0000256" key="2">
    <source>
        <dbReference type="ARBA" id="ARBA00022645"/>
    </source>
</evidence>
<evidence type="ECO:0000256" key="7">
    <source>
        <dbReference type="ARBA" id="ARBA00022801"/>
    </source>
</evidence>
<dbReference type="Pfam" id="PF00905">
    <property type="entry name" value="Transpeptidase"/>
    <property type="match status" value="1"/>
</dbReference>
<dbReference type="RefSeq" id="WP_386846444.1">
    <property type="nucleotide sequence ID" value="NZ_JBHUMK010000060.1"/>
</dbReference>
<dbReference type="PANTHER" id="PTHR32282">
    <property type="entry name" value="BINDING PROTEIN TRANSPEPTIDASE, PUTATIVE-RELATED"/>
    <property type="match status" value="1"/>
</dbReference>
<evidence type="ECO:0000313" key="21">
    <source>
        <dbReference type="Proteomes" id="UP001597475"/>
    </source>
</evidence>
<reference evidence="21" key="1">
    <citation type="journal article" date="2019" name="Int. J. Syst. Evol. Microbiol.">
        <title>The Global Catalogue of Microorganisms (GCM) 10K type strain sequencing project: providing services to taxonomists for standard genome sequencing and annotation.</title>
        <authorList>
            <consortium name="The Broad Institute Genomics Platform"/>
            <consortium name="The Broad Institute Genome Sequencing Center for Infectious Disease"/>
            <person name="Wu L."/>
            <person name="Ma J."/>
        </authorList>
    </citation>
    <scope>NUCLEOTIDE SEQUENCE [LARGE SCALE GENOMIC DNA]</scope>
    <source>
        <strain evidence="21">KCTC 33842</strain>
    </source>
</reference>
<sequence>MSRSARSHPAPPSREAPAAPQASGGGCLGWFFRLLGFLLLLLMLGAGALWVLWGRDLPSVNDLDVLELSGQTRVYDRTGQLVGTLTPSLSSGSGENRNLLKLNQISPWLQKAVVTSEDRRFFEHHGVDYIGIARGLLKGLLKNDLEGGSSITQQVVKNTLLADLEGARTPERKFKEAVLAYQLDRNFDKKKILNSYLNVIYWGDGGRTNIVGAGTAAHGYFRKEAAELNLAESVYLATIIPAPNRLYKNFTAYRPLMKSLLDRMVEDGQVTRAEADAAWKTKIYPAGYRIAWNEDGTFRSAVYENPDRLQSNINLMEAQSGQDRYQSRFYLQAVEKELLPILGRQALYGGGKIYTGMSLQAQEAAERASREADNLPDGATLGSALVSPRNGEVLALVGQKLTGGRPSDWNNATQARRQVGSSIKPLLYTLALQNGWKQSDTILDSPISGEYQPMNYDRRWTGRYVTMRYALDHSLNLPTVRMAQELGIGTFEDKLRELGFTVPKDAGLSLSIGTLEASPLQMAAAYAPFVNGGLYYAPTLVRKVEDARGKLLYTRPAPQPRRVWDAQTAWLGLDMIRGVVNDLTEYQGGLATRALIPGWDVGGKTGTTNDIKDLWFAGVTPTVAGAVWVGKQEGGSMPDWAYSGTIPTPVWQQAVAGALVGETPVKFTEPAGITYRVVRQVNMAFRENEADQESVARDGSRQGQQSRASAPGAAAPAPVPAPQEAPMPTPPTPPAQDAAPGENGAGRDTPAQDTPAQDIPAGDVPDMAAPTTPGVQDIPAAPPSDPALQDIPAGTEDPGVLPGSSGTTAPVDLAPDGTTTGETTGDVTLVPTDPGADVYSTPAPPPAAPDAPVQDLPFGF</sequence>
<protein>
    <recommendedName>
        <fullName evidence="14">peptidoglycan glycosyltransferase</fullName>
        <ecNumber evidence="14">2.4.99.28</ecNumber>
    </recommendedName>
</protein>
<proteinExistence type="predicted"/>
<dbReference type="Gene3D" id="3.40.710.10">
    <property type="entry name" value="DD-peptidase/beta-lactamase superfamily"/>
    <property type="match status" value="1"/>
</dbReference>